<comment type="caution">
    <text evidence="1">The sequence shown here is derived from an EMBL/GenBank/DDBJ whole genome shotgun (WGS) entry which is preliminary data.</text>
</comment>
<evidence type="ECO:0000313" key="1">
    <source>
        <dbReference type="EMBL" id="KAJ8649099.1"/>
    </source>
</evidence>
<gene>
    <name evidence="1" type="ORF">MRB53_002122</name>
</gene>
<evidence type="ECO:0000313" key="2">
    <source>
        <dbReference type="Proteomes" id="UP001234297"/>
    </source>
</evidence>
<dbReference type="Proteomes" id="UP001234297">
    <property type="component" value="Chromosome 1"/>
</dbReference>
<keyword evidence="2" id="KW-1185">Reference proteome</keyword>
<protein>
    <submittedName>
        <fullName evidence="1">Uncharacterized protein</fullName>
    </submittedName>
</protein>
<accession>A0ACC2MTV1</accession>
<organism evidence="1 2">
    <name type="scientific">Persea americana</name>
    <name type="common">Avocado</name>
    <dbReference type="NCBI Taxonomy" id="3435"/>
    <lineage>
        <taxon>Eukaryota</taxon>
        <taxon>Viridiplantae</taxon>
        <taxon>Streptophyta</taxon>
        <taxon>Embryophyta</taxon>
        <taxon>Tracheophyta</taxon>
        <taxon>Spermatophyta</taxon>
        <taxon>Magnoliopsida</taxon>
        <taxon>Magnoliidae</taxon>
        <taxon>Laurales</taxon>
        <taxon>Lauraceae</taxon>
        <taxon>Persea</taxon>
    </lineage>
</organism>
<name>A0ACC2MTV1_PERAE</name>
<proteinExistence type="predicted"/>
<sequence>MDLPSSETPLPSLVEETVQKICREQLLPSPDHIARCTKLALPGQERSLKLLKEISSRKPSDEIEPEYNMRHVDNIQIMGRQHSSSSMPMLAKISPVVDVAGAARRAIFFWNTQLDGIELWVS</sequence>
<reference evidence="1 2" key="1">
    <citation type="journal article" date="2022" name="Hortic Res">
        <title>A haplotype resolved chromosomal level avocado genome allows analysis of novel avocado genes.</title>
        <authorList>
            <person name="Nath O."/>
            <person name="Fletcher S.J."/>
            <person name="Hayward A."/>
            <person name="Shaw L.M."/>
            <person name="Masouleh A.K."/>
            <person name="Furtado A."/>
            <person name="Henry R.J."/>
            <person name="Mitter N."/>
        </authorList>
    </citation>
    <scope>NUCLEOTIDE SEQUENCE [LARGE SCALE GENOMIC DNA]</scope>
    <source>
        <strain evidence="2">cv. Hass</strain>
    </source>
</reference>
<dbReference type="EMBL" id="CM056809">
    <property type="protein sequence ID" value="KAJ8649099.1"/>
    <property type="molecule type" value="Genomic_DNA"/>
</dbReference>